<protein>
    <submittedName>
        <fullName evidence="2">Uncharacterized protein</fullName>
    </submittedName>
</protein>
<reference evidence="2 3" key="1">
    <citation type="submission" date="2024-04" db="EMBL/GenBank/DDBJ databases">
        <authorList>
            <person name="Waldvogel A.-M."/>
            <person name="Schoenle A."/>
        </authorList>
    </citation>
    <scope>NUCLEOTIDE SEQUENCE [LARGE SCALE GENOMIC DNA]</scope>
</reference>
<evidence type="ECO:0000313" key="3">
    <source>
        <dbReference type="Proteomes" id="UP001497482"/>
    </source>
</evidence>
<feature type="region of interest" description="Disordered" evidence="1">
    <location>
        <begin position="239"/>
        <end position="276"/>
    </location>
</feature>
<dbReference type="EMBL" id="OZ035824">
    <property type="protein sequence ID" value="CAL1592228.1"/>
    <property type="molecule type" value="Genomic_DNA"/>
</dbReference>
<organism evidence="2 3">
    <name type="scientific">Knipowitschia caucasica</name>
    <name type="common">Caucasian dwarf goby</name>
    <name type="synonym">Pomatoschistus caucasicus</name>
    <dbReference type="NCBI Taxonomy" id="637954"/>
    <lineage>
        <taxon>Eukaryota</taxon>
        <taxon>Metazoa</taxon>
        <taxon>Chordata</taxon>
        <taxon>Craniata</taxon>
        <taxon>Vertebrata</taxon>
        <taxon>Euteleostomi</taxon>
        <taxon>Actinopterygii</taxon>
        <taxon>Neopterygii</taxon>
        <taxon>Teleostei</taxon>
        <taxon>Neoteleostei</taxon>
        <taxon>Acanthomorphata</taxon>
        <taxon>Gobiaria</taxon>
        <taxon>Gobiiformes</taxon>
        <taxon>Gobioidei</taxon>
        <taxon>Gobiidae</taxon>
        <taxon>Gobiinae</taxon>
        <taxon>Knipowitschia</taxon>
    </lineage>
</organism>
<feature type="compositionally biased region" description="Polar residues" evidence="1">
    <location>
        <begin position="249"/>
        <end position="270"/>
    </location>
</feature>
<evidence type="ECO:0000256" key="1">
    <source>
        <dbReference type="SAM" id="MobiDB-lite"/>
    </source>
</evidence>
<gene>
    <name evidence="2" type="ORF">KC01_LOCUS21510</name>
</gene>
<dbReference type="Proteomes" id="UP001497482">
    <property type="component" value="Chromosome 2"/>
</dbReference>
<evidence type="ECO:0000313" key="2">
    <source>
        <dbReference type="EMBL" id="CAL1592228.1"/>
    </source>
</evidence>
<proteinExistence type="predicted"/>
<dbReference type="AlphaFoldDB" id="A0AAV2KQA5"/>
<sequence>MESNQQLPQMRAFVSTVTIGEEREARTLEDAVKLQSQQEQAWTHLQKQKSAMAELFGETFVSLEMDSKNLSVIIKEERDALCCTAEARVARRATLELFPRQPGCLNMESNQQLPQMRAFVSTVTIGEEREARTLEDALWQPLIKSTEVECVHSHKFLGLEVTSDPSWTRNTAAAVKRAQQRLYFDHRPLTQACKGLMESTGVSAVRKTPHSSLVDSGTFSHLPEDNTPLSSKETIYSTHKEEQGGPWGTPTTQLMLYSNPTTGSTLQADTQKSRQH</sequence>
<keyword evidence="3" id="KW-1185">Reference proteome</keyword>
<name>A0AAV2KQA5_KNICA</name>
<accession>A0AAV2KQA5</accession>